<reference evidence="3 4" key="1">
    <citation type="journal article" date="2018" name="Nat. Ecol. Evol.">
        <title>Pezizomycetes genomes reveal the molecular basis of ectomycorrhizal truffle lifestyle.</title>
        <authorList>
            <person name="Murat C."/>
            <person name="Payen T."/>
            <person name="Noel B."/>
            <person name="Kuo A."/>
            <person name="Morin E."/>
            <person name="Chen J."/>
            <person name="Kohler A."/>
            <person name="Krizsan K."/>
            <person name="Balestrini R."/>
            <person name="Da Silva C."/>
            <person name="Montanini B."/>
            <person name="Hainaut M."/>
            <person name="Levati E."/>
            <person name="Barry K.W."/>
            <person name="Belfiori B."/>
            <person name="Cichocki N."/>
            <person name="Clum A."/>
            <person name="Dockter R.B."/>
            <person name="Fauchery L."/>
            <person name="Guy J."/>
            <person name="Iotti M."/>
            <person name="Le Tacon F."/>
            <person name="Lindquist E.A."/>
            <person name="Lipzen A."/>
            <person name="Malagnac F."/>
            <person name="Mello A."/>
            <person name="Molinier V."/>
            <person name="Miyauchi S."/>
            <person name="Poulain J."/>
            <person name="Riccioni C."/>
            <person name="Rubini A."/>
            <person name="Sitrit Y."/>
            <person name="Splivallo R."/>
            <person name="Traeger S."/>
            <person name="Wang M."/>
            <person name="Zifcakova L."/>
            <person name="Wipf D."/>
            <person name="Zambonelli A."/>
            <person name="Paolocci F."/>
            <person name="Nowrousian M."/>
            <person name="Ottonello S."/>
            <person name="Baldrian P."/>
            <person name="Spatafora J.W."/>
            <person name="Henrissat B."/>
            <person name="Nagy L.G."/>
            <person name="Aury J.M."/>
            <person name="Wincker P."/>
            <person name="Grigoriev I.V."/>
            <person name="Bonfante P."/>
            <person name="Martin F.M."/>
        </authorList>
    </citation>
    <scope>NUCLEOTIDE SEQUENCE [LARGE SCALE GENOMIC DNA]</scope>
    <source>
        <strain evidence="3 4">120613-1</strain>
    </source>
</reference>
<sequence>MKFTVIAAISILSTLASGLALPNLTPRDAPIYPNITIAIKEDFPTQSFLGVAEVSRTNGANNVKTLLGFSLDPFPAGKKCTISFSDAFMATGSRRMQFFTTIGYPADGDTWYNKPSTNNQLGTFLTSDSGAGPATVVEDFGLTFDCPTVPTSYGYEVQPVWDNDNVTWAARTSGFFITPA</sequence>
<keyword evidence="4" id="KW-1185">Reference proteome</keyword>
<keyword evidence="1" id="KW-0732">Signal</keyword>
<evidence type="ECO:0000256" key="1">
    <source>
        <dbReference type="SAM" id="SignalP"/>
    </source>
</evidence>
<feature type="chain" id="PRO_5018190619" description="Ubiquitin 3 binding protein But2 C-terminal domain-containing protein" evidence="1">
    <location>
        <begin position="21"/>
        <end position="180"/>
    </location>
</feature>
<proteinExistence type="predicted"/>
<dbReference type="AlphaFoldDB" id="A0A3N4J9V9"/>
<dbReference type="Proteomes" id="UP000276215">
    <property type="component" value="Unassembled WGS sequence"/>
</dbReference>
<gene>
    <name evidence="3" type="ORF">L873DRAFT_1820811</name>
</gene>
<feature type="domain" description="Ubiquitin 3 binding protein But2 C-terminal" evidence="2">
    <location>
        <begin position="32"/>
        <end position="168"/>
    </location>
</feature>
<dbReference type="OrthoDB" id="5379735at2759"/>
<protein>
    <recommendedName>
        <fullName evidence="2">Ubiquitin 3 binding protein But2 C-terminal domain-containing protein</fullName>
    </recommendedName>
</protein>
<accession>A0A3N4J9V9</accession>
<dbReference type="InterPro" id="IPR018620">
    <property type="entry name" value="Ubiquitin3-bd_protein_But2_C"/>
</dbReference>
<dbReference type="EMBL" id="ML120519">
    <property type="protein sequence ID" value="RPA90604.1"/>
    <property type="molecule type" value="Genomic_DNA"/>
</dbReference>
<organism evidence="3 4">
    <name type="scientific">Choiromyces venosus 120613-1</name>
    <dbReference type="NCBI Taxonomy" id="1336337"/>
    <lineage>
        <taxon>Eukaryota</taxon>
        <taxon>Fungi</taxon>
        <taxon>Dikarya</taxon>
        <taxon>Ascomycota</taxon>
        <taxon>Pezizomycotina</taxon>
        <taxon>Pezizomycetes</taxon>
        <taxon>Pezizales</taxon>
        <taxon>Tuberaceae</taxon>
        <taxon>Choiromyces</taxon>
    </lineage>
</organism>
<evidence type="ECO:0000313" key="3">
    <source>
        <dbReference type="EMBL" id="RPA90604.1"/>
    </source>
</evidence>
<feature type="signal peptide" evidence="1">
    <location>
        <begin position="1"/>
        <end position="20"/>
    </location>
</feature>
<dbReference type="Pfam" id="PF09792">
    <property type="entry name" value="But2"/>
    <property type="match status" value="1"/>
</dbReference>
<evidence type="ECO:0000259" key="2">
    <source>
        <dbReference type="Pfam" id="PF09792"/>
    </source>
</evidence>
<name>A0A3N4J9V9_9PEZI</name>
<evidence type="ECO:0000313" key="4">
    <source>
        <dbReference type="Proteomes" id="UP000276215"/>
    </source>
</evidence>